<name>A0A173S5B3_PARDI</name>
<evidence type="ECO:0000313" key="10">
    <source>
        <dbReference type="EMBL" id="MSB74191.1"/>
    </source>
</evidence>
<dbReference type="InterPro" id="IPR013751">
    <property type="entry name" value="ACP_syn_III_N"/>
</dbReference>
<dbReference type="InterPro" id="IPR016039">
    <property type="entry name" value="Thiolase-like"/>
</dbReference>
<evidence type="ECO:0000313" key="8">
    <source>
        <dbReference type="EMBL" id="MRY91665.1"/>
    </source>
</evidence>
<reference evidence="7" key="3">
    <citation type="submission" date="2023-01" db="EMBL/GenBank/DDBJ databases">
        <title>Human gut microbiome strain richness.</title>
        <authorList>
            <person name="Chen-Liaw A."/>
        </authorList>
    </citation>
    <scope>NUCLEOTIDE SEQUENCE</scope>
    <source>
        <strain evidence="7">RTP21484st1_E5_RTP21484_190118</strain>
    </source>
</reference>
<keyword evidence="1 5" id="KW-0808">Transferase</keyword>
<dbReference type="Proteomes" id="UP000095455">
    <property type="component" value="Unassembled WGS sequence"/>
</dbReference>
<feature type="domain" description="Beta-ketoacyl-[acyl-carrier-protein] synthase III C-terminal" evidence="3">
    <location>
        <begin position="227"/>
        <end position="313"/>
    </location>
</feature>
<dbReference type="EMBL" id="CYYK01000002">
    <property type="protein sequence ID" value="CUN58591.1"/>
    <property type="molecule type" value="Genomic_DNA"/>
</dbReference>
<dbReference type="Pfam" id="PF08541">
    <property type="entry name" value="ACP_syn_III_C"/>
    <property type="match status" value="1"/>
</dbReference>
<evidence type="ECO:0000256" key="2">
    <source>
        <dbReference type="ARBA" id="ARBA00023315"/>
    </source>
</evidence>
<dbReference type="EMBL" id="WKMO01000011">
    <property type="protein sequence ID" value="MSB74191.1"/>
    <property type="molecule type" value="Genomic_DNA"/>
</dbReference>
<evidence type="ECO:0000313" key="16">
    <source>
        <dbReference type="Proteomes" id="UP000461276"/>
    </source>
</evidence>
<reference evidence="12 13" key="1">
    <citation type="submission" date="2015-09" db="EMBL/GenBank/DDBJ databases">
        <authorList>
            <consortium name="Pathogen Informatics"/>
        </authorList>
    </citation>
    <scope>NUCLEOTIDE SEQUENCE [LARGE SCALE GENOMIC DNA]</scope>
    <source>
        <strain evidence="6 12">2789STDY5608822</strain>
        <strain evidence="5 13">2789STDY5608872</strain>
    </source>
</reference>
<evidence type="ECO:0000313" key="9">
    <source>
        <dbReference type="EMBL" id="MRZ53240.1"/>
    </source>
</evidence>
<gene>
    <name evidence="5" type="primary">fabH_1</name>
    <name evidence="6" type="synonym">fabH_2</name>
    <name evidence="6" type="ORF">ERS852380_00641</name>
    <name evidence="5" type="ORF">ERS852429_00884</name>
    <name evidence="8" type="ORF">GKD67_00080</name>
    <name evidence="9" type="ORF">GKD68_00525</name>
    <name evidence="10" type="ORF">GKD70_13020</name>
    <name evidence="11" type="ORF">P2T59_08235</name>
    <name evidence="7" type="ORF">PN599_05975</name>
</gene>
<organism evidence="5 13">
    <name type="scientific">Parabacteroides distasonis</name>
    <dbReference type="NCBI Taxonomy" id="823"/>
    <lineage>
        <taxon>Bacteria</taxon>
        <taxon>Pseudomonadati</taxon>
        <taxon>Bacteroidota</taxon>
        <taxon>Bacteroidia</taxon>
        <taxon>Bacteroidales</taxon>
        <taxon>Tannerellaceae</taxon>
        <taxon>Parabacteroides</taxon>
    </lineage>
</organism>
<dbReference type="SUPFAM" id="SSF53901">
    <property type="entry name" value="Thiolase-like"/>
    <property type="match status" value="1"/>
</dbReference>
<dbReference type="EMBL" id="WKNE01000001">
    <property type="protein sequence ID" value="MRZ53240.1"/>
    <property type="molecule type" value="Genomic_DNA"/>
</dbReference>
<dbReference type="Proteomes" id="UP000095591">
    <property type="component" value="Unassembled WGS sequence"/>
</dbReference>
<dbReference type="EMBL" id="CYXP01000001">
    <property type="protein sequence ID" value="CUM85027.1"/>
    <property type="molecule type" value="Genomic_DNA"/>
</dbReference>
<evidence type="ECO:0000313" key="6">
    <source>
        <dbReference type="EMBL" id="CUN58591.1"/>
    </source>
</evidence>
<keyword evidence="2 5" id="KW-0012">Acyltransferase</keyword>
<dbReference type="RefSeq" id="WP_005855976.1">
    <property type="nucleotide sequence ID" value="NZ_BQOC01000001.1"/>
</dbReference>
<dbReference type="EMBL" id="WKMY01000001">
    <property type="protein sequence ID" value="MRY91665.1"/>
    <property type="molecule type" value="Genomic_DNA"/>
</dbReference>
<evidence type="ECO:0000313" key="7">
    <source>
        <dbReference type="EMBL" id="MDB9004543.1"/>
    </source>
</evidence>
<dbReference type="EMBL" id="JAQMPJ010000003">
    <property type="protein sequence ID" value="MDB9004543.1"/>
    <property type="molecule type" value="Genomic_DNA"/>
</dbReference>
<evidence type="ECO:0000313" key="13">
    <source>
        <dbReference type="Proteomes" id="UP000095591"/>
    </source>
</evidence>
<evidence type="ECO:0000256" key="1">
    <source>
        <dbReference type="ARBA" id="ARBA00022679"/>
    </source>
</evidence>
<dbReference type="EMBL" id="CP120353">
    <property type="protein sequence ID" value="WET65962.1"/>
    <property type="molecule type" value="Genomic_DNA"/>
</dbReference>
<dbReference type="PANTHER" id="PTHR34069:SF2">
    <property type="entry name" value="BETA-KETOACYL-[ACYL-CARRIER-PROTEIN] SYNTHASE III"/>
    <property type="match status" value="1"/>
</dbReference>
<evidence type="ECO:0000313" key="11">
    <source>
        <dbReference type="EMBL" id="WET65962.1"/>
    </source>
</evidence>
<dbReference type="Gene3D" id="3.40.47.10">
    <property type="match status" value="2"/>
</dbReference>
<evidence type="ECO:0000313" key="15">
    <source>
        <dbReference type="Proteomes" id="UP000441609"/>
    </source>
</evidence>
<protein>
    <submittedName>
        <fullName evidence="5">3-oxoacyl-[acyl-carrier-protein] synthase 3</fullName>
        <ecNumber evidence="5">2.3.1.180</ecNumber>
    </submittedName>
    <submittedName>
        <fullName evidence="7">Ketoacyl-ACP synthase III</fullName>
    </submittedName>
</protein>
<sequence length="314" mass="34640">MFINATGFYVPEERVDNQHFLELNGLTSEWIEQRTGIHTRSKAKEEENINTMSLEAVKDALPKLPYDITEVDLIVSASYSPYDTVATAAHTVQHEYTIADAKALYLSSACSSFLNALEVVEGYFAMGKASKALVLSADKNSAYYNETDPKAGHLWGDAAAAFFISKERIGEGDAEIVEVYTQGLGHLSKAMEAVHLRPRDGGILMPEGRDVFIQACTYMPKNVLHLLEKNGYTLDNLTYFIGHQANMRIMANIAKQLNLPDEKFLHNIEELGNTGSVSSALVYAQNDKNFKKDDLIAITVFGGGYSTGACLIKH</sequence>
<dbReference type="EC" id="2.3.1.180" evidence="5"/>
<reference evidence="14 15" key="2">
    <citation type="journal article" date="2019" name="Nat. Med.">
        <title>A library of human gut bacterial isolates paired with longitudinal multiomics data enables mechanistic microbiome research.</title>
        <authorList>
            <person name="Poyet M."/>
            <person name="Groussin M."/>
            <person name="Gibbons S.M."/>
            <person name="Avila-Pacheco J."/>
            <person name="Jiang X."/>
            <person name="Kearney S.M."/>
            <person name="Perrotta A.R."/>
            <person name="Berdy B."/>
            <person name="Zhao S."/>
            <person name="Lieberman T.D."/>
            <person name="Swanson P.K."/>
            <person name="Smith M."/>
            <person name="Roesemann S."/>
            <person name="Alexander J.E."/>
            <person name="Rich S.A."/>
            <person name="Livny J."/>
            <person name="Vlamakis H."/>
            <person name="Clish C."/>
            <person name="Bullock K."/>
            <person name="Deik A."/>
            <person name="Scott J."/>
            <person name="Pierce K.A."/>
            <person name="Xavier R.J."/>
            <person name="Alm E.J."/>
        </authorList>
    </citation>
    <scope>NUCLEOTIDE SEQUENCE [LARGE SCALE GENOMIC DNA]</scope>
    <source>
        <strain evidence="9 14">BIOML-A2</strain>
        <strain evidence="10 15">BIOML-A20</strain>
        <strain evidence="8 16">BIOML-A9</strain>
    </source>
</reference>
<dbReference type="GO" id="GO:0006633">
    <property type="term" value="P:fatty acid biosynthetic process"/>
    <property type="evidence" value="ECO:0007669"/>
    <property type="project" value="InterPro"/>
</dbReference>
<evidence type="ECO:0000259" key="3">
    <source>
        <dbReference type="Pfam" id="PF08541"/>
    </source>
</evidence>
<dbReference type="CDD" id="cd00830">
    <property type="entry name" value="KAS_III"/>
    <property type="match status" value="1"/>
</dbReference>
<dbReference type="OMA" id="CAFIFAD"/>
<dbReference type="Proteomes" id="UP000441609">
    <property type="component" value="Unassembled WGS sequence"/>
</dbReference>
<dbReference type="Proteomes" id="UP000461276">
    <property type="component" value="Unassembled WGS sequence"/>
</dbReference>
<dbReference type="InterPro" id="IPR013747">
    <property type="entry name" value="ACP_syn_III_C"/>
</dbReference>
<dbReference type="PANTHER" id="PTHR34069">
    <property type="entry name" value="3-OXOACYL-[ACYL-CARRIER-PROTEIN] SYNTHASE 3"/>
    <property type="match status" value="1"/>
</dbReference>
<dbReference type="GO" id="GO:0044550">
    <property type="term" value="P:secondary metabolite biosynthetic process"/>
    <property type="evidence" value="ECO:0007669"/>
    <property type="project" value="TreeGrafter"/>
</dbReference>
<evidence type="ECO:0000313" key="14">
    <source>
        <dbReference type="Proteomes" id="UP000432516"/>
    </source>
</evidence>
<evidence type="ECO:0000313" key="5">
    <source>
        <dbReference type="EMBL" id="CUM85027.1"/>
    </source>
</evidence>
<dbReference type="GO" id="GO:0033818">
    <property type="term" value="F:beta-ketoacyl-acyl-carrier-protein synthase III activity"/>
    <property type="evidence" value="ECO:0007669"/>
    <property type="project" value="UniProtKB-EC"/>
</dbReference>
<evidence type="ECO:0000313" key="12">
    <source>
        <dbReference type="Proteomes" id="UP000095455"/>
    </source>
</evidence>
<dbReference type="GO" id="GO:0004315">
    <property type="term" value="F:3-oxoacyl-[acyl-carrier-protein] synthase activity"/>
    <property type="evidence" value="ECO:0007669"/>
    <property type="project" value="InterPro"/>
</dbReference>
<feature type="domain" description="Beta-ketoacyl-[acyl-carrier-protein] synthase III N-terminal" evidence="4">
    <location>
        <begin position="107"/>
        <end position="179"/>
    </location>
</feature>
<dbReference type="AlphaFoldDB" id="A0A173S5B3"/>
<dbReference type="Pfam" id="PF08545">
    <property type="entry name" value="ACP_syn_III"/>
    <property type="match status" value="1"/>
</dbReference>
<evidence type="ECO:0000259" key="4">
    <source>
        <dbReference type="Pfam" id="PF08545"/>
    </source>
</evidence>
<proteinExistence type="predicted"/>
<accession>A0A173S5B3</accession>
<dbReference type="Proteomes" id="UP000432516">
    <property type="component" value="Unassembled WGS sequence"/>
</dbReference>
<dbReference type="OrthoDB" id="9815506at2"/>
<dbReference type="Proteomes" id="UP001210126">
    <property type="component" value="Unassembled WGS sequence"/>
</dbReference>
<reference evidence="11" key="4">
    <citation type="submission" date="2023-03" db="EMBL/GenBank/DDBJ databases">
        <title>Parabacteroides distasonis, a bacteria resistant against UC.</title>
        <authorList>
            <person name="Dai W."/>
        </authorList>
    </citation>
    <scope>NUCLEOTIDE SEQUENCE</scope>
    <source>
        <strain evidence="11">F1-28</strain>
    </source>
</reference>
<dbReference type="Proteomes" id="UP001221009">
    <property type="component" value="Chromosome"/>
</dbReference>